<keyword evidence="6" id="KW-0436">Ligase</keyword>
<evidence type="ECO:0000259" key="14">
    <source>
        <dbReference type="PROSITE" id="PS51986"/>
    </source>
</evidence>
<comment type="catalytic activity">
    <reaction evidence="11">
        <text>L-glutamate + NH4(+) + ATP = L-glutamine + ADP + phosphate + H(+)</text>
        <dbReference type="Rhea" id="RHEA:16169"/>
        <dbReference type="ChEBI" id="CHEBI:15378"/>
        <dbReference type="ChEBI" id="CHEBI:28938"/>
        <dbReference type="ChEBI" id="CHEBI:29985"/>
        <dbReference type="ChEBI" id="CHEBI:30616"/>
        <dbReference type="ChEBI" id="CHEBI:43474"/>
        <dbReference type="ChEBI" id="CHEBI:58359"/>
        <dbReference type="ChEBI" id="CHEBI:456216"/>
        <dbReference type="EC" id="6.3.1.2"/>
    </reaction>
</comment>
<keyword evidence="7" id="KW-0547">Nucleotide-binding</keyword>
<evidence type="ECO:0000313" key="16">
    <source>
        <dbReference type="EMBL" id="PCI73976.1"/>
    </source>
</evidence>
<dbReference type="Gene3D" id="3.30.590.10">
    <property type="entry name" value="Glutamine synthetase/guanido kinase, catalytic domain"/>
    <property type="match status" value="1"/>
</dbReference>
<dbReference type="Proteomes" id="UP000218767">
    <property type="component" value="Unassembled WGS sequence"/>
</dbReference>
<dbReference type="AlphaFoldDB" id="A0A2A4WUS7"/>
<dbReference type="PANTHER" id="PTHR20852">
    <property type="entry name" value="GLUTAMINE SYNTHETASE"/>
    <property type="match status" value="1"/>
</dbReference>
<dbReference type="GO" id="GO:0005737">
    <property type="term" value="C:cytoplasm"/>
    <property type="evidence" value="ECO:0007669"/>
    <property type="project" value="UniProtKB-SubCell"/>
</dbReference>
<name>A0A2A4WUS7_9GAMM</name>
<dbReference type="PROSITE" id="PS00180">
    <property type="entry name" value="GLNA_1"/>
    <property type="match status" value="1"/>
</dbReference>
<evidence type="ECO:0000256" key="12">
    <source>
        <dbReference type="PROSITE-ProRule" id="PRU01330"/>
    </source>
</evidence>
<dbReference type="GO" id="GO:0005524">
    <property type="term" value="F:ATP binding"/>
    <property type="evidence" value="ECO:0007669"/>
    <property type="project" value="UniProtKB-KW"/>
</dbReference>
<dbReference type="GO" id="GO:0006542">
    <property type="term" value="P:glutamine biosynthetic process"/>
    <property type="evidence" value="ECO:0007669"/>
    <property type="project" value="InterPro"/>
</dbReference>
<dbReference type="InterPro" id="IPR036651">
    <property type="entry name" value="Gln_synt_N_sf"/>
</dbReference>
<dbReference type="Pfam" id="PF03951">
    <property type="entry name" value="Gln-synt_N"/>
    <property type="match status" value="1"/>
</dbReference>
<evidence type="ECO:0000256" key="7">
    <source>
        <dbReference type="ARBA" id="ARBA00022741"/>
    </source>
</evidence>
<evidence type="ECO:0000256" key="5">
    <source>
        <dbReference type="ARBA" id="ARBA00022490"/>
    </source>
</evidence>
<proteinExistence type="inferred from homology"/>
<dbReference type="SUPFAM" id="SSF54368">
    <property type="entry name" value="Glutamine synthetase, N-terminal domain"/>
    <property type="match status" value="1"/>
</dbReference>
<comment type="subunit">
    <text evidence="9">Homooctamer and homotetramer.</text>
</comment>
<dbReference type="InterPro" id="IPR014746">
    <property type="entry name" value="Gln_synth/guanido_kin_cat_dom"/>
</dbReference>
<evidence type="ECO:0000256" key="2">
    <source>
        <dbReference type="ARBA" id="ARBA00004496"/>
    </source>
</evidence>
<dbReference type="GO" id="GO:0004356">
    <property type="term" value="F:glutamine synthetase activity"/>
    <property type="evidence" value="ECO:0007669"/>
    <property type="project" value="UniProtKB-EC"/>
</dbReference>
<dbReference type="InterPro" id="IPR008146">
    <property type="entry name" value="Gln_synth_cat_dom"/>
</dbReference>
<evidence type="ECO:0000256" key="11">
    <source>
        <dbReference type="ARBA" id="ARBA00049436"/>
    </source>
</evidence>
<evidence type="ECO:0000313" key="17">
    <source>
        <dbReference type="Proteomes" id="UP000218767"/>
    </source>
</evidence>
<protein>
    <recommendedName>
        <fullName evidence="4">glutamine synthetase</fullName>
        <ecNumber evidence="4">6.3.1.2</ecNumber>
    </recommendedName>
    <alternativeName>
        <fullName evidence="10">Glutamine synthetase II</fullName>
    </alternativeName>
</protein>
<dbReference type="EMBL" id="NVUL01000110">
    <property type="protein sequence ID" value="PCI73976.1"/>
    <property type="molecule type" value="Genomic_DNA"/>
</dbReference>
<dbReference type="Pfam" id="PF00120">
    <property type="entry name" value="Gln-synt_C"/>
    <property type="match status" value="1"/>
</dbReference>
<evidence type="ECO:0000259" key="15">
    <source>
        <dbReference type="PROSITE" id="PS51987"/>
    </source>
</evidence>
<reference evidence="17" key="1">
    <citation type="submission" date="2017-08" db="EMBL/GenBank/DDBJ databases">
        <title>A dynamic microbial community with high functional redundancy inhabits the cold, oxic subseafloor aquifer.</title>
        <authorList>
            <person name="Tully B.J."/>
            <person name="Wheat C.G."/>
            <person name="Glazer B.T."/>
            <person name="Huber J.A."/>
        </authorList>
    </citation>
    <scope>NUCLEOTIDE SEQUENCE [LARGE SCALE GENOMIC DNA]</scope>
</reference>
<dbReference type="SMART" id="SM01230">
    <property type="entry name" value="Gln-synt_C"/>
    <property type="match status" value="1"/>
</dbReference>
<dbReference type="SUPFAM" id="SSF55931">
    <property type="entry name" value="Glutamine synthetase/guanido kinase"/>
    <property type="match status" value="1"/>
</dbReference>
<dbReference type="EC" id="6.3.1.2" evidence="4"/>
<dbReference type="PANTHER" id="PTHR20852:SF57">
    <property type="entry name" value="GLUTAMINE SYNTHETASE 2 CYTOPLASMIC"/>
    <property type="match status" value="1"/>
</dbReference>
<evidence type="ECO:0000256" key="1">
    <source>
        <dbReference type="ARBA" id="ARBA00003117"/>
    </source>
</evidence>
<evidence type="ECO:0000256" key="8">
    <source>
        <dbReference type="ARBA" id="ARBA00022840"/>
    </source>
</evidence>
<dbReference type="InterPro" id="IPR008147">
    <property type="entry name" value="Gln_synt_N"/>
</dbReference>
<dbReference type="PROSITE" id="PS51986">
    <property type="entry name" value="GS_BETA_GRASP"/>
    <property type="match status" value="1"/>
</dbReference>
<keyword evidence="8" id="KW-0067">ATP-binding</keyword>
<dbReference type="PROSITE" id="PS51987">
    <property type="entry name" value="GS_CATALYTIC"/>
    <property type="match status" value="1"/>
</dbReference>
<sequence length="337" mass="37344">MKSKLEYIWLDGYKPTQTLRSKTQVRDNFGGTLEECPVWSFDGSSTQQAEGNDSDCLLKPVAVYPDPDRANAYLVMTEVMNADGTPHPSNGRATIDDDDSDFWFGFEQEYFLWDIKTNLPPGFPSGGYPGPQGPYYCSVGAQNAFGRDVIEDHMDLCLEAGLNFEGINAEVAAGQWEFQIFAKGAKKAGDQTWIARYLLERAAERYGLAINYEPKPLGKDLDWNGSGMHANFSNGPMREDGDEAIFTKICEAFSKNIDRHISVYGANNEQRLTGLHETQAIDEFSYGVSDRGASIRIPIGTVEDGWKGRLEDRRTASNADPYKVAAAIIKTTKEGLA</sequence>
<evidence type="ECO:0000256" key="10">
    <source>
        <dbReference type="ARBA" id="ARBA00043026"/>
    </source>
</evidence>
<dbReference type="Gene3D" id="3.10.20.70">
    <property type="entry name" value="Glutamine synthetase, N-terminal domain"/>
    <property type="match status" value="1"/>
</dbReference>
<evidence type="ECO:0000256" key="4">
    <source>
        <dbReference type="ARBA" id="ARBA00012937"/>
    </source>
</evidence>
<dbReference type="InterPro" id="IPR050292">
    <property type="entry name" value="Glutamine_Synthetase"/>
</dbReference>
<accession>A0A2A4WUS7</accession>
<feature type="domain" description="GS beta-grasp" evidence="14">
    <location>
        <begin position="3"/>
        <end position="84"/>
    </location>
</feature>
<comment type="similarity">
    <text evidence="3 12 13">Belongs to the glutamine synthetase family.</text>
</comment>
<evidence type="ECO:0000256" key="9">
    <source>
        <dbReference type="ARBA" id="ARBA00038740"/>
    </source>
</evidence>
<evidence type="ECO:0000256" key="3">
    <source>
        <dbReference type="ARBA" id="ARBA00009897"/>
    </source>
</evidence>
<comment type="caution">
    <text evidence="16">The sequence shown here is derived from an EMBL/GenBank/DDBJ whole genome shotgun (WGS) entry which is preliminary data.</text>
</comment>
<comment type="subcellular location">
    <subcellularLocation>
        <location evidence="2">Cytoplasm</location>
    </subcellularLocation>
</comment>
<gene>
    <name evidence="16" type="ORF">COB20_15615</name>
</gene>
<evidence type="ECO:0000256" key="13">
    <source>
        <dbReference type="RuleBase" id="RU000384"/>
    </source>
</evidence>
<keyword evidence="5" id="KW-0963">Cytoplasm</keyword>
<feature type="domain" description="GS catalytic" evidence="15">
    <location>
        <begin position="86"/>
        <end position="337"/>
    </location>
</feature>
<evidence type="ECO:0000256" key="6">
    <source>
        <dbReference type="ARBA" id="ARBA00022598"/>
    </source>
</evidence>
<dbReference type="InterPro" id="IPR027302">
    <property type="entry name" value="Gln_synth_N_conserv_site"/>
</dbReference>
<organism evidence="16 17">
    <name type="scientific">SAR86 cluster bacterium</name>
    <dbReference type="NCBI Taxonomy" id="2030880"/>
    <lineage>
        <taxon>Bacteria</taxon>
        <taxon>Pseudomonadati</taxon>
        <taxon>Pseudomonadota</taxon>
        <taxon>Gammaproteobacteria</taxon>
        <taxon>SAR86 cluster</taxon>
    </lineage>
</organism>
<dbReference type="FunFam" id="3.30.590.10:FF:000011">
    <property type="entry name" value="Glutamine synthetase"/>
    <property type="match status" value="1"/>
</dbReference>
<comment type="function">
    <text evidence="1">Catalyzes the ATP-dependent biosynthesis of glutamine from glutamate and ammonia.</text>
</comment>